<evidence type="ECO:0000313" key="3">
    <source>
        <dbReference type="Proteomes" id="UP000748531"/>
    </source>
</evidence>
<sequence>MEGQINQHNGAKAREFHAGDPVLVLKFHGHGCSWVPGTMTQRPGHVLHELTVHVKKETYHINHTRRRDPNICDRPEDIKILLDGFELPTHTTENNTEENMARENPIIEARRSRRTRAPIKRLNVDPSKRSYE</sequence>
<evidence type="ECO:0000256" key="1">
    <source>
        <dbReference type="SAM" id="MobiDB-lite"/>
    </source>
</evidence>
<evidence type="ECO:0000313" key="2">
    <source>
        <dbReference type="EMBL" id="KAF5403516.1"/>
    </source>
</evidence>
<protein>
    <submittedName>
        <fullName evidence="2">Uncharacterized protein</fullName>
    </submittedName>
</protein>
<accession>A0A8J4TKL4</accession>
<comment type="caution">
    <text evidence="2">The sequence shown here is derived from an EMBL/GenBank/DDBJ whole genome shotgun (WGS) entry which is preliminary data.</text>
</comment>
<feature type="region of interest" description="Disordered" evidence="1">
    <location>
        <begin position="89"/>
        <end position="132"/>
    </location>
</feature>
<gene>
    <name evidence="2" type="ORF">PHET_02628</name>
</gene>
<dbReference type="Proteomes" id="UP000748531">
    <property type="component" value="Unassembled WGS sequence"/>
</dbReference>
<reference evidence="2" key="1">
    <citation type="submission" date="2019-05" db="EMBL/GenBank/DDBJ databases">
        <title>Annotation for the trematode Paragonimus heterotremus.</title>
        <authorList>
            <person name="Choi Y.-J."/>
        </authorList>
    </citation>
    <scope>NUCLEOTIDE SEQUENCE</scope>
    <source>
        <strain evidence="2">LC</strain>
    </source>
</reference>
<keyword evidence="3" id="KW-1185">Reference proteome</keyword>
<organism evidence="2 3">
    <name type="scientific">Paragonimus heterotremus</name>
    <dbReference type="NCBI Taxonomy" id="100268"/>
    <lineage>
        <taxon>Eukaryota</taxon>
        <taxon>Metazoa</taxon>
        <taxon>Spiralia</taxon>
        <taxon>Lophotrochozoa</taxon>
        <taxon>Platyhelminthes</taxon>
        <taxon>Trematoda</taxon>
        <taxon>Digenea</taxon>
        <taxon>Plagiorchiida</taxon>
        <taxon>Troglotremata</taxon>
        <taxon>Troglotrematidae</taxon>
        <taxon>Paragonimus</taxon>
    </lineage>
</organism>
<dbReference type="OrthoDB" id="6253269at2759"/>
<dbReference type="AlphaFoldDB" id="A0A8J4TKL4"/>
<proteinExistence type="predicted"/>
<dbReference type="EMBL" id="LUCH01001178">
    <property type="protein sequence ID" value="KAF5403516.1"/>
    <property type="molecule type" value="Genomic_DNA"/>
</dbReference>
<feature type="compositionally biased region" description="Basic and acidic residues" evidence="1">
    <location>
        <begin position="122"/>
        <end position="132"/>
    </location>
</feature>
<name>A0A8J4TKL4_9TREM</name>